<evidence type="ECO:0000256" key="4">
    <source>
        <dbReference type="ARBA" id="ARBA00013170"/>
    </source>
</evidence>
<dbReference type="GO" id="GO:0008444">
    <property type="term" value="F:CDP-diacylglycerol-glycerol-3-phosphate 3-phosphatidyltransferase activity"/>
    <property type="evidence" value="ECO:0007669"/>
    <property type="project" value="UniProtKB-EC"/>
</dbReference>
<keyword evidence="7 15" id="KW-0808">Transferase</keyword>
<evidence type="ECO:0000256" key="3">
    <source>
        <dbReference type="ARBA" id="ARBA00010441"/>
    </source>
</evidence>
<dbReference type="InterPro" id="IPR048254">
    <property type="entry name" value="CDP_ALCOHOL_P_TRANSF_CS"/>
</dbReference>
<evidence type="ECO:0000256" key="1">
    <source>
        <dbReference type="ARBA" id="ARBA00004141"/>
    </source>
</evidence>
<keyword evidence="13" id="KW-1208">Phospholipid metabolism</keyword>
<comment type="catalytic activity">
    <reaction evidence="14">
        <text>a CDP-1,2-diacyl-sn-glycerol + sn-glycerol 3-phosphate = a 1,2-diacyl-sn-glycero-3-phospho-(1'-sn-glycero-3'-phosphate) + CMP + H(+)</text>
        <dbReference type="Rhea" id="RHEA:12593"/>
        <dbReference type="ChEBI" id="CHEBI:15378"/>
        <dbReference type="ChEBI" id="CHEBI:57597"/>
        <dbReference type="ChEBI" id="CHEBI:58332"/>
        <dbReference type="ChEBI" id="CHEBI:60110"/>
        <dbReference type="ChEBI" id="CHEBI:60377"/>
        <dbReference type="EC" id="2.7.8.5"/>
    </reaction>
</comment>
<dbReference type="PANTHER" id="PTHR14269:SF60">
    <property type="entry name" value="CARDIOLIPIN SYNTHASE (CMP-FORMING)"/>
    <property type="match status" value="1"/>
</dbReference>
<keyword evidence="9 16" id="KW-1133">Transmembrane helix</keyword>
<evidence type="ECO:0000256" key="2">
    <source>
        <dbReference type="ARBA" id="ARBA00005042"/>
    </source>
</evidence>
<feature type="transmembrane region" description="Helical" evidence="16">
    <location>
        <begin position="71"/>
        <end position="95"/>
    </location>
</feature>
<dbReference type="InterPro" id="IPR000462">
    <property type="entry name" value="CDP-OH_P_trans"/>
</dbReference>
<dbReference type="PROSITE" id="PS00379">
    <property type="entry name" value="CDP_ALCOHOL_P_TRANSF"/>
    <property type="match status" value="1"/>
</dbReference>
<dbReference type="GO" id="GO:0043337">
    <property type="term" value="F:cardiolipin synthase (CMP-forming)"/>
    <property type="evidence" value="ECO:0007669"/>
    <property type="project" value="TreeGrafter"/>
</dbReference>
<evidence type="ECO:0000313" key="17">
    <source>
        <dbReference type="EMBL" id="TDY01605.1"/>
    </source>
</evidence>
<organism evidence="17 18">
    <name type="scientific">Thiohalophilus thiocyanatoxydans</name>
    <dbReference type="NCBI Taxonomy" id="381308"/>
    <lineage>
        <taxon>Bacteria</taxon>
        <taxon>Pseudomonadati</taxon>
        <taxon>Pseudomonadota</taxon>
        <taxon>Gammaproteobacteria</taxon>
        <taxon>Thiohalomonadales</taxon>
        <taxon>Thiohalophilaceae</taxon>
        <taxon>Thiohalophilus</taxon>
    </lineage>
</organism>
<dbReference type="AlphaFoldDB" id="A0A4V3H425"/>
<feature type="transmembrane region" description="Helical" evidence="16">
    <location>
        <begin position="129"/>
        <end position="147"/>
    </location>
</feature>
<dbReference type="EC" id="2.7.8.5" evidence="4"/>
<keyword evidence="8 16" id="KW-0812">Transmembrane</keyword>
<evidence type="ECO:0000256" key="5">
    <source>
        <dbReference type="ARBA" id="ARBA00014944"/>
    </source>
</evidence>
<evidence type="ECO:0000256" key="14">
    <source>
        <dbReference type="ARBA" id="ARBA00048586"/>
    </source>
</evidence>
<feature type="transmembrane region" description="Helical" evidence="16">
    <location>
        <begin position="153"/>
        <end position="175"/>
    </location>
</feature>
<comment type="subcellular location">
    <subcellularLocation>
        <location evidence="1">Membrane</location>
        <topology evidence="1">Multi-pass membrane protein</topology>
    </subcellularLocation>
</comment>
<evidence type="ECO:0000256" key="8">
    <source>
        <dbReference type="ARBA" id="ARBA00022692"/>
    </source>
</evidence>
<dbReference type="EMBL" id="SOQX01000003">
    <property type="protein sequence ID" value="TDY01605.1"/>
    <property type="molecule type" value="Genomic_DNA"/>
</dbReference>
<keyword evidence="11 16" id="KW-0472">Membrane</keyword>
<evidence type="ECO:0000256" key="15">
    <source>
        <dbReference type="RuleBase" id="RU003750"/>
    </source>
</evidence>
<comment type="similarity">
    <text evidence="3 15">Belongs to the CDP-alcohol phosphatidyltransferase class-I family.</text>
</comment>
<comment type="pathway">
    <text evidence="2">Phospholipid metabolism; phosphatidylglycerol biosynthesis; phosphatidylglycerol from CDP-diacylglycerol: step 1/2.</text>
</comment>
<proteinExistence type="inferred from homology"/>
<dbReference type="OrthoDB" id="9796672at2"/>
<keyword evidence="6" id="KW-0444">Lipid biosynthesis</keyword>
<evidence type="ECO:0000256" key="9">
    <source>
        <dbReference type="ARBA" id="ARBA00022989"/>
    </source>
</evidence>
<dbReference type="GO" id="GO:0016020">
    <property type="term" value="C:membrane"/>
    <property type="evidence" value="ECO:0007669"/>
    <property type="project" value="UniProtKB-SubCell"/>
</dbReference>
<evidence type="ECO:0000256" key="13">
    <source>
        <dbReference type="ARBA" id="ARBA00023264"/>
    </source>
</evidence>
<name>A0A4V3H425_9GAMM</name>
<protein>
    <recommendedName>
        <fullName evidence="5">CDP-diacylglycerol--glycerol-3-phosphate 3-phosphatidyltransferase</fullName>
        <ecNumber evidence="4">2.7.8.5</ecNumber>
    </recommendedName>
</protein>
<dbReference type="Proteomes" id="UP000294914">
    <property type="component" value="Unassembled WGS sequence"/>
</dbReference>
<evidence type="ECO:0000256" key="10">
    <source>
        <dbReference type="ARBA" id="ARBA00023098"/>
    </source>
</evidence>
<dbReference type="PIRSF" id="PIRSF000847">
    <property type="entry name" value="Phos_ph_gly_syn"/>
    <property type="match status" value="1"/>
</dbReference>
<keyword evidence="12" id="KW-0594">Phospholipid biosynthesis</keyword>
<evidence type="ECO:0000256" key="12">
    <source>
        <dbReference type="ARBA" id="ARBA00023209"/>
    </source>
</evidence>
<evidence type="ECO:0000256" key="11">
    <source>
        <dbReference type="ARBA" id="ARBA00023136"/>
    </source>
</evidence>
<gene>
    <name evidence="17" type="ORF">EDC23_1494</name>
</gene>
<keyword evidence="18" id="KW-1185">Reference proteome</keyword>
<sequence length="187" mass="20655">MSLRQLPNLISLLRILLVAPVVWSLLQGAYTTALILFLIAGLSDGLDGYLARRYQWITRLGGFLDPLGDKLLVVCGYLTLGWIGALPSWLVGTVIARDGIIVLGTLVYRWLIASVTAQPLLISKLNTGLQIGLVLLVILSLIGWLDQPMLVNGLMYGVFVTTVMSGVSYVALWGYRAWQQWPTRRQT</sequence>
<feature type="transmembrane region" description="Helical" evidence="16">
    <location>
        <begin position="32"/>
        <end position="50"/>
    </location>
</feature>
<reference evidence="17 18" key="1">
    <citation type="submission" date="2019-03" db="EMBL/GenBank/DDBJ databases">
        <title>Genomic Encyclopedia of Type Strains, Phase IV (KMG-IV): sequencing the most valuable type-strain genomes for metagenomic binning, comparative biology and taxonomic classification.</title>
        <authorList>
            <person name="Goeker M."/>
        </authorList>
    </citation>
    <scope>NUCLEOTIDE SEQUENCE [LARGE SCALE GENOMIC DNA]</scope>
    <source>
        <strain evidence="17 18">DSM 16326</strain>
    </source>
</reference>
<dbReference type="InterPro" id="IPR050324">
    <property type="entry name" value="CDP-alcohol_PTase-I"/>
</dbReference>
<accession>A0A4V3H425</accession>
<dbReference type="Pfam" id="PF01066">
    <property type="entry name" value="CDP-OH_P_transf"/>
    <property type="match status" value="1"/>
</dbReference>
<evidence type="ECO:0000313" key="18">
    <source>
        <dbReference type="Proteomes" id="UP000294914"/>
    </source>
</evidence>
<comment type="caution">
    <text evidence="17">The sequence shown here is derived from an EMBL/GenBank/DDBJ whole genome shotgun (WGS) entry which is preliminary data.</text>
</comment>
<dbReference type="InterPro" id="IPR043130">
    <property type="entry name" value="CDP-OH_PTrfase_TM_dom"/>
</dbReference>
<evidence type="ECO:0000256" key="6">
    <source>
        <dbReference type="ARBA" id="ARBA00022516"/>
    </source>
</evidence>
<dbReference type="PANTHER" id="PTHR14269">
    <property type="entry name" value="CDP-DIACYLGLYCEROL--GLYCEROL-3-PHOSPHATE 3-PHOSPHATIDYLTRANSFERASE-RELATED"/>
    <property type="match status" value="1"/>
</dbReference>
<keyword evidence="10" id="KW-0443">Lipid metabolism</keyword>
<dbReference type="GO" id="GO:0032049">
    <property type="term" value="P:cardiolipin biosynthetic process"/>
    <property type="evidence" value="ECO:0007669"/>
    <property type="project" value="TreeGrafter"/>
</dbReference>
<dbReference type="Gene3D" id="1.20.120.1760">
    <property type="match status" value="1"/>
</dbReference>
<dbReference type="InterPro" id="IPR004570">
    <property type="entry name" value="Phosphatidylglycerol_P_synth"/>
</dbReference>
<feature type="transmembrane region" description="Helical" evidence="16">
    <location>
        <begin position="101"/>
        <end position="122"/>
    </location>
</feature>
<evidence type="ECO:0000256" key="16">
    <source>
        <dbReference type="SAM" id="Phobius"/>
    </source>
</evidence>
<dbReference type="RefSeq" id="WP_134082817.1">
    <property type="nucleotide sequence ID" value="NZ_SOQX01000003.1"/>
</dbReference>
<evidence type="ECO:0000256" key="7">
    <source>
        <dbReference type="ARBA" id="ARBA00022679"/>
    </source>
</evidence>